<dbReference type="InterPro" id="IPR011009">
    <property type="entry name" value="Kinase-like_dom_sf"/>
</dbReference>
<comment type="catalytic activity">
    <reaction evidence="17">
        <text>L-seryl-[protein] + ATP = O-phospho-L-seryl-[protein] + ADP + H(+)</text>
        <dbReference type="Rhea" id="RHEA:17989"/>
        <dbReference type="Rhea" id="RHEA-COMP:9863"/>
        <dbReference type="Rhea" id="RHEA-COMP:11604"/>
        <dbReference type="ChEBI" id="CHEBI:15378"/>
        <dbReference type="ChEBI" id="CHEBI:29999"/>
        <dbReference type="ChEBI" id="CHEBI:30616"/>
        <dbReference type="ChEBI" id="CHEBI:83421"/>
        <dbReference type="ChEBI" id="CHEBI:456216"/>
        <dbReference type="EC" id="2.7.11.22"/>
    </reaction>
</comment>
<gene>
    <name evidence="23" type="primary">LOC127350327</name>
</gene>
<evidence type="ECO:0000256" key="11">
    <source>
        <dbReference type="ARBA" id="ARBA00022777"/>
    </source>
</evidence>
<dbReference type="PROSITE" id="PS00108">
    <property type="entry name" value="PROTEIN_KINASE_ST"/>
    <property type="match status" value="1"/>
</dbReference>
<name>A0A8C4ETZ4_DICLA</name>
<feature type="domain" description="Protein kinase" evidence="22">
    <location>
        <begin position="13"/>
        <end position="294"/>
    </location>
</feature>
<dbReference type="FunFam" id="3.30.200.20:FF:001093">
    <property type="entry name" value="Cyclin-dependent kinase-like 5"/>
    <property type="match status" value="1"/>
</dbReference>
<evidence type="ECO:0000256" key="15">
    <source>
        <dbReference type="ARBA" id="ARBA00023273"/>
    </source>
</evidence>
<evidence type="ECO:0000256" key="9">
    <source>
        <dbReference type="ARBA" id="ARBA00022679"/>
    </source>
</evidence>
<keyword evidence="11" id="KW-0418">Kinase</keyword>
<dbReference type="EC" id="2.7.11.22" evidence="5"/>
<keyword evidence="6" id="KW-0963">Cytoplasm</keyword>
<keyword evidence="12" id="KW-0067">ATP-binding</keyword>
<evidence type="ECO:0000256" key="10">
    <source>
        <dbReference type="ARBA" id="ARBA00022741"/>
    </source>
</evidence>
<dbReference type="Proteomes" id="UP000694389">
    <property type="component" value="Unassembled WGS sequence"/>
</dbReference>
<proteinExistence type="inferred from homology"/>
<evidence type="ECO:0000256" key="1">
    <source>
        <dbReference type="ARBA" id="ARBA00004120"/>
    </source>
</evidence>
<keyword evidence="10" id="KW-0547">Nucleotide-binding</keyword>
<evidence type="ECO:0000256" key="14">
    <source>
        <dbReference type="ARBA" id="ARBA00023242"/>
    </source>
</evidence>
<evidence type="ECO:0000256" key="20">
    <source>
        <dbReference type="ARBA" id="ARBA00068080"/>
    </source>
</evidence>
<keyword evidence="24" id="KW-1185">Reference proteome</keyword>
<dbReference type="GO" id="GO:0050773">
    <property type="term" value="P:regulation of dendrite development"/>
    <property type="evidence" value="ECO:0007669"/>
    <property type="project" value="TreeGrafter"/>
</dbReference>
<feature type="region of interest" description="Disordered" evidence="21">
    <location>
        <begin position="449"/>
        <end position="474"/>
    </location>
</feature>
<dbReference type="GO" id="GO:0004693">
    <property type="term" value="F:cyclin-dependent protein serine/threonine kinase activity"/>
    <property type="evidence" value="ECO:0007669"/>
    <property type="project" value="UniProtKB-EC"/>
</dbReference>
<dbReference type="Pfam" id="PF00069">
    <property type="entry name" value="Pkinase"/>
    <property type="match status" value="1"/>
</dbReference>
<reference evidence="23" key="2">
    <citation type="submission" date="2025-09" db="UniProtKB">
        <authorList>
            <consortium name="Ensembl"/>
        </authorList>
    </citation>
    <scope>IDENTIFICATION</scope>
</reference>
<evidence type="ECO:0000256" key="17">
    <source>
        <dbReference type="ARBA" id="ARBA00048367"/>
    </source>
</evidence>
<dbReference type="Gene3D" id="3.30.200.20">
    <property type="entry name" value="Phosphorylase Kinase, domain 1"/>
    <property type="match status" value="1"/>
</dbReference>
<evidence type="ECO:0000256" key="7">
    <source>
        <dbReference type="ARBA" id="ARBA00022527"/>
    </source>
</evidence>
<evidence type="ECO:0000256" key="13">
    <source>
        <dbReference type="ARBA" id="ARBA00023212"/>
    </source>
</evidence>
<dbReference type="InterPro" id="IPR000719">
    <property type="entry name" value="Prot_kinase_dom"/>
</dbReference>
<protein>
    <recommendedName>
        <fullName evidence="20">Cyclin-dependent kinase-like 5</fullName>
        <ecNumber evidence="5">2.7.11.22</ecNumber>
    </recommendedName>
</protein>
<keyword evidence="9" id="KW-0808">Transferase</keyword>
<evidence type="ECO:0000256" key="21">
    <source>
        <dbReference type="SAM" id="MobiDB-lite"/>
    </source>
</evidence>
<dbReference type="GO" id="GO:0005634">
    <property type="term" value="C:nucleus"/>
    <property type="evidence" value="ECO:0007669"/>
    <property type="project" value="UniProtKB-SubCell"/>
</dbReference>
<dbReference type="PROSITE" id="PS50011">
    <property type="entry name" value="PROTEIN_KINASE_DOM"/>
    <property type="match status" value="1"/>
</dbReference>
<dbReference type="InterPro" id="IPR008271">
    <property type="entry name" value="Ser/Thr_kinase_AS"/>
</dbReference>
<dbReference type="AlphaFoldDB" id="A0A8C4ETZ4"/>
<comment type="catalytic activity">
    <reaction evidence="16">
        <text>L-threonyl-[protein] + ATP = O-phospho-L-threonyl-[protein] + ADP + H(+)</text>
        <dbReference type="Rhea" id="RHEA:46608"/>
        <dbReference type="Rhea" id="RHEA-COMP:11060"/>
        <dbReference type="Rhea" id="RHEA-COMP:11605"/>
        <dbReference type="ChEBI" id="CHEBI:15378"/>
        <dbReference type="ChEBI" id="CHEBI:30013"/>
        <dbReference type="ChEBI" id="CHEBI:30616"/>
        <dbReference type="ChEBI" id="CHEBI:61977"/>
        <dbReference type="ChEBI" id="CHEBI:456216"/>
        <dbReference type="EC" id="2.7.11.22"/>
    </reaction>
</comment>
<evidence type="ECO:0000256" key="6">
    <source>
        <dbReference type="ARBA" id="ARBA00022490"/>
    </source>
</evidence>
<feature type="compositionally biased region" description="Polar residues" evidence="21">
    <location>
        <begin position="602"/>
        <end position="612"/>
    </location>
</feature>
<feature type="compositionally biased region" description="Basic and acidic residues" evidence="21">
    <location>
        <begin position="565"/>
        <end position="574"/>
    </location>
</feature>
<evidence type="ECO:0000313" key="23">
    <source>
        <dbReference type="Ensembl" id="ENSDLAP00005021669.1"/>
    </source>
</evidence>
<feature type="compositionally biased region" description="Polar residues" evidence="21">
    <location>
        <begin position="323"/>
        <end position="345"/>
    </location>
</feature>
<keyword evidence="14" id="KW-0539">Nucleus</keyword>
<dbReference type="Ensembl" id="ENSDLAT00005023202.2">
    <property type="protein sequence ID" value="ENSDLAP00005021669.1"/>
    <property type="gene ID" value="ENSDLAG00005009699.2"/>
</dbReference>
<evidence type="ECO:0000256" key="4">
    <source>
        <dbReference type="ARBA" id="ARBA00006485"/>
    </source>
</evidence>
<accession>A0A8C4ETZ4</accession>
<comment type="subunit">
    <text evidence="19">Interacts with MECP2.</text>
</comment>
<dbReference type="FunFam" id="1.10.510.10:FF:000127">
    <property type="entry name" value="Putative cyclin-dependent kinase-like 5"/>
    <property type="match status" value="1"/>
</dbReference>
<keyword evidence="8" id="KW-0597">Phosphoprotein</keyword>
<evidence type="ECO:0000259" key="22">
    <source>
        <dbReference type="PROSITE" id="PS50011"/>
    </source>
</evidence>
<keyword evidence="13" id="KW-0206">Cytoskeleton</keyword>
<comment type="function">
    <text evidence="18">Mediates phosphorylation of MECP2. May regulate ciliogenesis.</text>
</comment>
<sequence length="827" mass="92542">MKIPDIGDVMNKFEVLGIVGEGDCSVLLLQETNEIVAIKKFKDSEENEEVKETTLRELKMLRTLKQENIVELKEAFRRRGKLYLVFEYVEKNMLELLEELPNGVPTEKARSYIYQLIRAIHWCHKHDIVHRDIKPENLLISSDDVLKLCDFGFARNLSEGTDANYTEYVATRWYRSPELLLGAPYGKAVDMWSVGCILGELSDGQPLFPGESEIDQLFTIQKVLGPLPPEQMKLFYNNPRFHGLRFPAVNHPQTLERRYLGIIGGALLDLLKNLLLLNPTERFLTEQSLNHHAFQTLRLVERPGPPTPTPVRSSKRKPHHGDNTTPSRSALIKQTMNSKNKQECSSLPRHEDLHPSNDGFLNGNIPAAINLSPTLHPKNYQPQIYNHSTSCNMDLASSNLPHLLSPGEAKSKGDFEMNLGSKVSDGPGAKYLKSNFRSQQNRHSFVEGKTNTLQSGEKHSRHNYMESHSSTPSSSKFAYLNLSKSYGTLSDAKSVGNLNDVHLYADEPTSRYFPSSCLDLTAPSSPAARRVERLGPGTAGRGSMRSDRESNTLDSSYRRSSTRHKASEEAKSPDALDPAESGVERSHAHSLSAPHDPLSYGQGYTSPFSSQQRPHRHSMYVRRDHQRTHGADEGLVVGQGVPTRASSLQLLSPQLHEQAPTEVTHSRPPIRDSTRDNTASFHTQRQKNEVGLYHDQQTEDGGSSKENRNIYSESMPRRVGSFYRVPSPRPDNSFHDSRGQSRGSGLSGDGTGLTNHSKRQPAFDPWTGPDTVVLNPSEPSKEKEKQGFFRAIKKKKKKSQMVTCMSSTTTTAGCEPCLDALFHAHVL</sequence>
<comment type="similarity">
    <text evidence="4">Belongs to the protein kinase superfamily. CMGC Ser/Thr protein kinase family. CDC2/CDKX subfamily.</text>
</comment>
<dbReference type="PANTHER" id="PTHR24056">
    <property type="entry name" value="CELL DIVISION PROTEIN KINASE"/>
    <property type="match status" value="1"/>
</dbReference>
<evidence type="ECO:0000256" key="18">
    <source>
        <dbReference type="ARBA" id="ARBA00053703"/>
    </source>
</evidence>
<reference evidence="23" key="1">
    <citation type="submission" date="2025-08" db="UniProtKB">
        <authorList>
            <consortium name="Ensembl"/>
        </authorList>
    </citation>
    <scope>IDENTIFICATION</scope>
</reference>
<dbReference type="GeneTree" id="ENSGT00940000157355"/>
<evidence type="ECO:0000256" key="12">
    <source>
        <dbReference type="ARBA" id="ARBA00022840"/>
    </source>
</evidence>
<evidence type="ECO:0000256" key="5">
    <source>
        <dbReference type="ARBA" id="ARBA00012425"/>
    </source>
</evidence>
<dbReference type="GO" id="GO:0005524">
    <property type="term" value="F:ATP binding"/>
    <property type="evidence" value="ECO:0007669"/>
    <property type="project" value="UniProtKB-KW"/>
</dbReference>
<keyword evidence="7" id="KW-0723">Serine/threonine-protein kinase</keyword>
<dbReference type="SMART" id="SM00220">
    <property type="entry name" value="S_TKc"/>
    <property type="match status" value="1"/>
</dbReference>
<dbReference type="GO" id="GO:0045773">
    <property type="term" value="P:positive regulation of axon extension"/>
    <property type="evidence" value="ECO:0007669"/>
    <property type="project" value="TreeGrafter"/>
</dbReference>
<evidence type="ECO:0000256" key="3">
    <source>
        <dbReference type="ARBA" id="ARBA00004300"/>
    </source>
</evidence>
<evidence type="ECO:0000256" key="8">
    <source>
        <dbReference type="ARBA" id="ARBA00022553"/>
    </source>
</evidence>
<dbReference type="SUPFAM" id="SSF56112">
    <property type="entry name" value="Protein kinase-like (PK-like)"/>
    <property type="match status" value="1"/>
</dbReference>
<keyword evidence="15" id="KW-0966">Cell projection</keyword>
<feature type="region of interest" description="Disordered" evidence="21">
    <location>
        <begin position="522"/>
        <end position="620"/>
    </location>
</feature>
<evidence type="ECO:0000256" key="16">
    <source>
        <dbReference type="ARBA" id="ARBA00047811"/>
    </source>
</evidence>
<dbReference type="PANTHER" id="PTHR24056:SF111">
    <property type="entry name" value="CYCLIN-DEPENDENT KINASE-LIKE 5"/>
    <property type="match status" value="1"/>
</dbReference>
<evidence type="ECO:0000256" key="2">
    <source>
        <dbReference type="ARBA" id="ARBA00004123"/>
    </source>
</evidence>
<dbReference type="GO" id="GO:0005813">
    <property type="term" value="C:centrosome"/>
    <property type="evidence" value="ECO:0007669"/>
    <property type="project" value="UniProtKB-SubCell"/>
</dbReference>
<comment type="subcellular location">
    <subcellularLocation>
        <location evidence="1">Cytoplasm</location>
        <location evidence="1">Cytoskeleton</location>
        <location evidence="1">Cilium basal body</location>
    </subcellularLocation>
    <subcellularLocation>
        <location evidence="3">Cytoplasm</location>
        <location evidence="3">Cytoskeleton</location>
        <location evidence="3">Microtubule organizing center</location>
        <location evidence="3">Centrosome</location>
    </subcellularLocation>
    <subcellularLocation>
        <location evidence="2">Nucleus</location>
    </subcellularLocation>
</comment>
<dbReference type="Gene3D" id="1.10.510.10">
    <property type="entry name" value="Transferase(Phosphotransferase) domain 1"/>
    <property type="match status" value="1"/>
</dbReference>
<evidence type="ECO:0000256" key="19">
    <source>
        <dbReference type="ARBA" id="ARBA00066155"/>
    </source>
</evidence>
<dbReference type="InterPro" id="IPR050108">
    <property type="entry name" value="CDK"/>
</dbReference>
<feature type="region of interest" description="Disordered" evidence="21">
    <location>
        <begin position="653"/>
        <end position="786"/>
    </location>
</feature>
<feature type="region of interest" description="Disordered" evidence="21">
    <location>
        <begin position="296"/>
        <end position="359"/>
    </location>
</feature>
<dbReference type="GO" id="GO:0032839">
    <property type="term" value="C:dendrite cytoplasm"/>
    <property type="evidence" value="ECO:0007669"/>
    <property type="project" value="TreeGrafter"/>
</dbReference>
<evidence type="ECO:0000313" key="24">
    <source>
        <dbReference type="Proteomes" id="UP000694389"/>
    </source>
</evidence>
<organism evidence="23 24">
    <name type="scientific">Dicentrarchus labrax</name>
    <name type="common">European seabass</name>
    <name type="synonym">Morone labrax</name>
    <dbReference type="NCBI Taxonomy" id="13489"/>
    <lineage>
        <taxon>Eukaryota</taxon>
        <taxon>Metazoa</taxon>
        <taxon>Chordata</taxon>
        <taxon>Craniata</taxon>
        <taxon>Vertebrata</taxon>
        <taxon>Euteleostomi</taxon>
        <taxon>Actinopterygii</taxon>
        <taxon>Neopterygii</taxon>
        <taxon>Teleostei</taxon>
        <taxon>Neoteleostei</taxon>
        <taxon>Acanthomorphata</taxon>
        <taxon>Eupercaria</taxon>
        <taxon>Moronidae</taxon>
        <taxon>Dicentrarchus</taxon>
    </lineage>
</organism>